<organism evidence="1 2">
    <name type="scientific">Dactylosporangium siamense</name>
    <dbReference type="NCBI Taxonomy" id="685454"/>
    <lineage>
        <taxon>Bacteria</taxon>
        <taxon>Bacillati</taxon>
        <taxon>Actinomycetota</taxon>
        <taxon>Actinomycetes</taxon>
        <taxon>Micromonosporales</taxon>
        <taxon>Micromonosporaceae</taxon>
        <taxon>Dactylosporangium</taxon>
    </lineage>
</organism>
<name>A0A919PIT0_9ACTN</name>
<evidence type="ECO:0000313" key="2">
    <source>
        <dbReference type="Proteomes" id="UP000660611"/>
    </source>
</evidence>
<dbReference type="EMBL" id="BONQ01000042">
    <property type="protein sequence ID" value="GIG44684.1"/>
    <property type="molecule type" value="Genomic_DNA"/>
</dbReference>
<protein>
    <submittedName>
        <fullName evidence="1">Uncharacterized protein</fullName>
    </submittedName>
</protein>
<sequence>MDAMDGTTEQLSMTAAELSFLLASGGQLGEAPRLLGLTDADRADAVLSAGLGSLLLRHLAAPVDGQKLELAPAVAAVAAGLHRPRAFVQVGLTAEDHADGALLFEAEMTRFLVAARAYRCYDITPIGADVDVREPLVAIADRFLHRHRPAVATFNASTAQAVARGDAPSRATLASATDGSWRFVGSDATDATATVVESFDEAATLMRDELARMLPVFQPSP</sequence>
<keyword evidence="2" id="KW-1185">Reference proteome</keyword>
<evidence type="ECO:0000313" key="1">
    <source>
        <dbReference type="EMBL" id="GIG44684.1"/>
    </source>
</evidence>
<reference evidence="1" key="1">
    <citation type="submission" date="2021-01" db="EMBL/GenBank/DDBJ databases">
        <title>Whole genome shotgun sequence of Dactylosporangium siamense NBRC 106093.</title>
        <authorList>
            <person name="Komaki H."/>
            <person name="Tamura T."/>
        </authorList>
    </citation>
    <scope>NUCLEOTIDE SEQUENCE</scope>
    <source>
        <strain evidence="1">NBRC 106093</strain>
    </source>
</reference>
<gene>
    <name evidence="1" type="ORF">Dsi01nite_027250</name>
</gene>
<accession>A0A919PIT0</accession>
<comment type="caution">
    <text evidence="1">The sequence shown here is derived from an EMBL/GenBank/DDBJ whole genome shotgun (WGS) entry which is preliminary data.</text>
</comment>
<dbReference type="AlphaFoldDB" id="A0A919PIT0"/>
<dbReference type="Proteomes" id="UP000660611">
    <property type="component" value="Unassembled WGS sequence"/>
</dbReference>
<proteinExistence type="predicted"/>